<name>E3SXC1_SPHSR</name>
<gene>
    <name evidence="2" type="primary">ATP8</name>
</gene>
<feature type="signal peptide" evidence="1">
    <location>
        <begin position="1"/>
        <end position="29"/>
    </location>
</feature>
<evidence type="ECO:0000313" key="2">
    <source>
        <dbReference type="EMBL" id="ADA69804.1"/>
    </source>
</evidence>
<feature type="chain" id="PRO_5003182092" evidence="1">
    <location>
        <begin position="30"/>
        <end position="51"/>
    </location>
</feature>
<organism evidence="2">
    <name type="scientific">Sphaeroma serratum</name>
    <name type="common">Isopod</name>
    <dbReference type="NCBI Taxonomy" id="96875"/>
    <lineage>
        <taxon>Eukaryota</taxon>
        <taxon>Metazoa</taxon>
        <taxon>Ecdysozoa</taxon>
        <taxon>Arthropoda</taxon>
        <taxon>Crustacea</taxon>
        <taxon>Multicrustacea</taxon>
        <taxon>Malacostraca</taxon>
        <taxon>Eumalacostraca</taxon>
        <taxon>Peracarida</taxon>
        <taxon>Isopoda</taxon>
        <taxon>Sphaeromatidae</taxon>
        <taxon>Sphaeroma</taxon>
    </lineage>
</organism>
<sequence length="51" mass="5504">MPQMAPMPWTGLMAGVLGALMVFVSVVGAHPTPTEEGVMASQRFSAGEWRW</sequence>
<geneLocation type="mitochondrion" evidence="2"/>
<keyword evidence="1" id="KW-0732">Signal</keyword>
<evidence type="ECO:0000256" key="1">
    <source>
        <dbReference type="SAM" id="SignalP"/>
    </source>
</evidence>
<dbReference type="AlphaFoldDB" id="E3SXC1"/>
<proteinExistence type="predicted"/>
<accession>E3SXC1</accession>
<reference evidence="2" key="1">
    <citation type="journal article" date="2012" name="Mol. Phylogenet. Evol.">
        <title>Multiple rearrangements in mitochondrial genomes of Isopoda and phylogenetic implications.</title>
        <authorList>
            <person name="Kilpert F."/>
            <person name="Held C."/>
            <person name="Podsiadlowski L."/>
        </authorList>
    </citation>
    <scope>NUCLEOTIDE SEQUENCE</scope>
</reference>
<keyword evidence="2" id="KW-0496">Mitochondrion</keyword>
<protein>
    <submittedName>
        <fullName evidence="2">ATP synthase F0 subunit 8</fullName>
    </submittedName>
</protein>
<dbReference type="EMBL" id="GU130256">
    <property type="protein sequence ID" value="ADA69804.1"/>
    <property type="molecule type" value="Genomic_DNA"/>
</dbReference>